<feature type="region of interest" description="Disordered" evidence="1">
    <location>
        <begin position="323"/>
        <end position="462"/>
    </location>
</feature>
<keyword evidence="2" id="KW-0472">Membrane</keyword>
<feature type="transmembrane region" description="Helical" evidence="2">
    <location>
        <begin position="59"/>
        <end position="80"/>
    </location>
</feature>
<keyword evidence="2" id="KW-1133">Transmembrane helix</keyword>
<dbReference type="RefSeq" id="XP_025599255.1">
    <property type="nucleotide sequence ID" value="XM_025741147.1"/>
</dbReference>
<protein>
    <submittedName>
        <fullName evidence="3">Uncharacterized protein</fullName>
    </submittedName>
</protein>
<feature type="compositionally biased region" description="Low complexity" evidence="1">
    <location>
        <begin position="412"/>
        <end position="429"/>
    </location>
</feature>
<feature type="transmembrane region" description="Helical" evidence="2">
    <location>
        <begin position="126"/>
        <end position="150"/>
    </location>
</feature>
<accession>A0A316ZCD4</accession>
<dbReference type="GeneID" id="37268691"/>
<name>A0A316ZCD4_9BASI</name>
<sequence length="462" mass="49574">MDLSPLLDSAGLLRLQTALICYSIFAGCVGWDVVVGLPFDLQLLRSPGWSSAVRAVSRIAYLCSRWLALIALALCIRMLGWPSSDAVCNQLPRLIEGTLAASYVCTVTVLFVRTLALYPGHTRSDWLVAGVLFLGWLSILACGIAAPFFVEALRPPGLSARCTLHQRNSDDTAVDAVLSSIVAFDCIILALTVKKMYTAPDHKFFASASIFSRLCPAAKGSAKHSTPDRPNRIAVDLLEQGLYDFSLLTVSAIAALACWKSNLPSVYRAVSVLGLGAVSAALAGGVFRETTRAATALREAEESKVASMTQLRALHERITRLEQQRAAHAGGSLSAGISERFDSEKPSPRPPVSADCARVMFGDGDGIQRGQSFGSTQTTRSRDSDLSPITSAYHSHPTSPAPLLPSGQGHGTPFLSLSAFSASSLPPTLHDAGWTREEDEETRSLPFTALAPPRRARRRQPE</sequence>
<evidence type="ECO:0000256" key="1">
    <source>
        <dbReference type="SAM" id="MobiDB-lite"/>
    </source>
</evidence>
<organism evidence="3 4">
    <name type="scientific">Tilletiopsis washingtonensis</name>
    <dbReference type="NCBI Taxonomy" id="58919"/>
    <lineage>
        <taxon>Eukaryota</taxon>
        <taxon>Fungi</taxon>
        <taxon>Dikarya</taxon>
        <taxon>Basidiomycota</taxon>
        <taxon>Ustilaginomycotina</taxon>
        <taxon>Exobasidiomycetes</taxon>
        <taxon>Entylomatales</taxon>
        <taxon>Entylomatales incertae sedis</taxon>
        <taxon>Tilletiopsis</taxon>
    </lineage>
</organism>
<evidence type="ECO:0000256" key="2">
    <source>
        <dbReference type="SAM" id="Phobius"/>
    </source>
</evidence>
<dbReference type="Proteomes" id="UP000245946">
    <property type="component" value="Unassembled WGS sequence"/>
</dbReference>
<proteinExistence type="predicted"/>
<feature type="compositionally biased region" description="Polar residues" evidence="1">
    <location>
        <begin position="387"/>
        <end position="398"/>
    </location>
</feature>
<reference evidence="3 4" key="1">
    <citation type="journal article" date="2018" name="Mol. Biol. Evol.">
        <title>Broad Genomic Sampling Reveals a Smut Pathogenic Ancestry of the Fungal Clade Ustilaginomycotina.</title>
        <authorList>
            <person name="Kijpornyongpan T."/>
            <person name="Mondo S.J."/>
            <person name="Barry K."/>
            <person name="Sandor L."/>
            <person name="Lee J."/>
            <person name="Lipzen A."/>
            <person name="Pangilinan J."/>
            <person name="LaButti K."/>
            <person name="Hainaut M."/>
            <person name="Henrissat B."/>
            <person name="Grigoriev I.V."/>
            <person name="Spatafora J.W."/>
            <person name="Aime M.C."/>
        </authorList>
    </citation>
    <scope>NUCLEOTIDE SEQUENCE [LARGE SCALE GENOMIC DNA]</scope>
    <source>
        <strain evidence="3 4">MCA 4186</strain>
    </source>
</reference>
<feature type="transmembrane region" description="Helical" evidence="2">
    <location>
        <begin position="15"/>
        <end position="39"/>
    </location>
</feature>
<keyword evidence="2" id="KW-0812">Transmembrane</keyword>
<dbReference type="OrthoDB" id="10341995at2759"/>
<feature type="transmembrane region" description="Helical" evidence="2">
    <location>
        <begin position="100"/>
        <end position="119"/>
    </location>
</feature>
<evidence type="ECO:0000313" key="4">
    <source>
        <dbReference type="Proteomes" id="UP000245946"/>
    </source>
</evidence>
<evidence type="ECO:0000313" key="3">
    <source>
        <dbReference type="EMBL" id="PWN98976.1"/>
    </source>
</evidence>
<dbReference type="EMBL" id="KZ819289">
    <property type="protein sequence ID" value="PWN98976.1"/>
    <property type="molecule type" value="Genomic_DNA"/>
</dbReference>
<keyword evidence="4" id="KW-1185">Reference proteome</keyword>
<feature type="compositionally biased region" description="Polar residues" evidence="1">
    <location>
        <begin position="369"/>
        <end position="379"/>
    </location>
</feature>
<dbReference type="AlphaFoldDB" id="A0A316ZCD4"/>
<gene>
    <name evidence="3" type="ORF">FA09DRAFT_324987</name>
</gene>